<sequence length="99" mass="10920">MWRIKQFSLKGAHLLPSAMFRSKLIGDGLKLTEVLCHVGRCERFSNARIVLIESTRLVDGGLMEDIVKERSASLRFPDSVVTSALCSYGVMYGVCIAIG</sequence>
<dbReference type="EMBL" id="LVLJ01001709">
    <property type="protein sequence ID" value="OAE28565.1"/>
    <property type="molecule type" value="Genomic_DNA"/>
</dbReference>
<gene>
    <name evidence="1" type="ORF">AXG93_2175s1490</name>
</gene>
<comment type="caution">
    <text evidence="1">The sequence shown here is derived from an EMBL/GenBank/DDBJ whole genome shotgun (WGS) entry which is preliminary data.</text>
</comment>
<reference evidence="1" key="1">
    <citation type="submission" date="2016-03" db="EMBL/GenBank/DDBJ databases">
        <title>Mechanisms controlling the formation of the plant cell surface in tip-growing cells are functionally conserved among land plants.</title>
        <authorList>
            <person name="Honkanen S."/>
            <person name="Jones V.A."/>
            <person name="Morieri G."/>
            <person name="Champion C."/>
            <person name="Hetherington A.J."/>
            <person name="Kelly S."/>
            <person name="Saint-Marcoux D."/>
            <person name="Proust H."/>
            <person name="Prescott H."/>
            <person name="Dolan L."/>
        </authorList>
    </citation>
    <scope>NUCLEOTIDE SEQUENCE [LARGE SCALE GENOMIC DNA]</scope>
    <source>
        <tissue evidence="1">Whole gametophyte</tissue>
    </source>
</reference>
<evidence type="ECO:0000313" key="2">
    <source>
        <dbReference type="Proteomes" id="UP000077202"/>
    </source>
</evidence>
<dbReference type="Proteomes" id="UP000077202">
    <property type="component" value="Unassembled WGS sequence"/>
</dbReference>
<protein>
    <submittedName>
        <fullName evidence="1">Uncharacterized protein</fullName>
    </submittedName>
</protein>
<evidence type="ECO:0000313" key="1">
    <source>
        <dbReference type="EMBL" id="OAE28565.1"/>
    </source>
</evidence>
<keyword evidence="2" id="KW-1185">Reference proteome</keyword>
<name>A0A176W835_MARPO</name>
<organism evidence="1 2">
    <name type="scientific">Marchantia polymorpha subsp. ruderalis</name>
    <dbReference type="NCBI Taxonomy" id="1480154"/>
    <lineage>
        <taxon>Eukaryota</taxon>
        <taxon>Viridiplantae</taxon>
        <taxon>Streptophyta</taxon>
        <taxon>Embryophyta</taxon>
        <taxon>Marchantiophyta</taxon>
        <taxon>Marchantiopsida</taxon>
        <taxon>Marchantiidae</taxon>
        <taxon>Marchantiales</taxon>
        <taxon>Marchantiaceae</taxon>
        <taxon>Marchantia</taxon>
    </lineage>
</organism>
<dbReference type="AlphaFoldDB" id="A0A176W835"/>
<proteinExistence type="predicted"/>
<accession>A0A176W835</accession>